<reference evidence="2 3" key="1">
    <citation type="submission" date="2019-04" db="EMBL/GenBank/DDBJ databases">
        <title>Saccharibacteria TM7 genomes.</title>
        <authorList>
            <person name="Bor B."/>
            <person name="He X."/>
            <person name="Chen T."/>
            <person name="Dewhirst F.E."/>
        </authorList>
    </citation>
    <scope>NUCLEOTIDE SEQUENCE [LARGE SCALE GENOMIC DNA]</scope>
    <source>
        <strain evidence="2 3">BB001</strain>
    </source>
</reference>
<feature type="transmembrane region" description="Helical" evidence="1">
    <location>
        <begin position="131"/>
        <end position="150"/>
    </location>
</feature>
<accession>A0A4P9A3E5</accession>
<dbReference type="AlphaFoldDB" id="A0A4P9A3E5"/>
<dbReference type="KEGG" id="nft:FBF37_02405"/>
<feature type="transmembrane region" description="Helical" evidence="1">
    <location>
        <begin position="63"/>
        <end position="84"/>
    </location>
</feature>
<keyword evidence="1" id="KW-0812">Transmembrane</keyword>
<evidence type="ECO:0000313" key="2">
    <source>
        <dbReference type="EMBL" id="QCT42309.1"/>
    </source>
</evidence>
<evidence type="ECO:0000256" key="1">
    <source>
        <dbReference type="SAM" id="Phobius"/>
    </source>
</evidence>
<evidence type="ECO:0000313" key="3">
    <source>
        <dbReference type="Proteomes" id="UP000310639"/>
    </source>
</evidence>
<feature type="transmembrane region" description="Helical" evidence="1">
    <location>
        <begin position="35"/>
        <end position="51"/>
    </location>
</feature>
<evidence type="ECO:0008006" key="4">
    <source>
        <dbReference type="Google" id="ProtNLM"/>
    </source>
</evidence>
<feature type="transmembrane region" description="Helical" evidence="1">
    <location>
        <begin position="91"/>
        <end position="111"/>
    </location>
</feature>
<keyword evidence="1" id="KW-1133">Transmembrane helix</keyword>
<feature type="transmembrane region" description="Helical" evidence="1">
    <location>
        <begin position="6"/>
        <end position="23"/>
    </location>
</feature>
<dbReference type="EMBL" id="CP040004">
    <property type="protein sequence ID" value="QCT42309.1"/>
    <property type="molecule type" value="Genomic_DNA"/>
</dbReference>
<keyword evidence="3" id="KW-1185">Reference proteome</keyword>
<protein>
    <recommendedName>
        <fullName evidence="4">VanZ-like domain-containing protein</fullName>
    </recommendedName>
</protein>
<name>A0A4P9A3E5_9BACT</name>
<keyword evidence="1" id="KW-0472">Membrane</keyword>
<gene>
    <name evidence="2" type="ORF">FBF37_02405</name>
</gene>
<dbReference type="Proteomes" id="UP000310639">
    <property type="component" value="Chromosome"/>
</dbReference>
<sequence>MSIFHYISVFVPVTLACVVPYVLRRHGFTDEKKYRWLLYLACVLFFISWYLPSPLIEGRDTSFTTHFVGGGLFTGLLWVYLVLAMRWQSHWLVMAFSVFALVSALGCINELAELYMVKTGLARITLDDTSWDILANTLGVATVWLGWMGWRFVKENSPPRGSSRGL</sequence>
<organism evidence="2 3">
    <name type="scientific">Candidatus Nanosynbacter featherlites</name>
    <dbReference type="NCBI Taxonomy" id="2572088"/>
    <lineage>
        <taxon>Bacteria</taxon>
        <taxon>Candidatus Saccharimonadota</taxon>
        <taxon>Candidatus Saccharimonadia</taxon>
        <taxon>Candidatus Nanosynbacterales</taxon>
        <taxon>Candidatus Nanosynbacteraceae</taxon>
        <taxon>Candidatus Nanosynbacter</taxon>
    </lineage>
</organism>
<proteinExistence type="predicted"/>
<dbReference type="OrthoDB" id="3254099at2"/>
<dbReference type="RefSeq" id="WP_138079136.1">
    <property type="nucleotide sequence ID" value="NZ_CP040004.1"/>
</dbReference>